<gene>
    <name evidence="1" type="ORF">UFOPK2754_00771</name>
</gene>
<organism evidence="1">
    <name type="scientific">freshwater metagenome</name>
    <dbReference type="NCBI Taxonomy" id="449393"/>
    <lineage>
        <taxon>unclassified sequences</taxon>
        <taxon>metagenomes</taxon>
        <taxon>ecological metagenomes</taxon>
    </lineage>
</organism>
<sequence length="342" mass="36924">MGEGSAGEERDAWLSRALGEAVEVRHAEAVGAGVGLLASATRLELRDGRRLVVKEPSNDARTRAIAQQFGYYAREAGTYRDLLPGAGLATPRCHAIVDTDDGPVLVLNELVDHQPADQLTGATTAQTLAAADFLGDLHARFWNAPALAACSWLPGPTDAVVTMYEQLFTMVWDDFCTIAADIVPPAHLRAAEQAVGRFADVCVEFARSPRTLLHGDFRLDNLMFAADGTVAAIDWQLAAWGRGTYDLAFFASGSIDDVSLADIELQMIARYHARLVENGVEQYDLAACRRDYLGALVMNLPNPVTALVAVPPGNERGAQLLRENARRALATVARHVTSLSSW</sequence>
<dbReference type="PANTHER" id="PTHR21310">
    <property type="entry name" value="AMINOGLYCOSIDE PHOSPHOTRANSFERASE-RELATED-RELATED"/>
    <property type="match status" value="1"/>
</dbReference>
<dbReference type="Gene3D" id="3.90.1200.10">
    <property type="match status" value="1"/>
</dbReference>
<protein>
    <submittedName>
        <fullName evidence="1">Unannotated protein</fullName>
    </submittedName>
</protein>
<name>A0A6J6SLX6_9ZZZZ</name>
<proteinExistence type="predicted"/>
<dbReference type="AlphaFoldDB" id="A0A6J6SLX6"/>
<dbReference type="EMBL" id="CAEZYR010000019">
    <property type="protein sequence ID" value="CAB4735229.1"/>
    <property type="molecule type" value="Genomic_DNA"/>
</dbReference>
<reference evidence="1" key="1">
    <citation type="submission" date="2020-05" db="EMBL/GenBank/DDBJ databases">
        <authorList>
            <person name="Chiriac C."/>
            <person name="Salcher M."/>
            <person name="Ghai R."/>
            <person name="Kavagutti S V."/>
        </authorList>
    </citation>
    <scope>NUCLEOTIDE SEQUENCE</scope>
</reference>
<dbReference type="Pfam" id="PF02958">
    <property type="entry name" value="EcKL"/>
    <property type="match status" value="1"/>
</dbReference>
<dbReference type="InterPro" id="IPR011009">
    <property type="entry name" value="Kinase-like_dom_sf"/>
</dbReference>
<dbReference type="InterPro" id="IPR051678">
    <property type="entry name" value="AGP_Transferase"/>
</dbReference>
<accession>A0A6J6SLX6</accession>
<dbReference type="SUPFAM" id="SSF56112">
    <property type="entry name" value="Protein kinase-like (PK-like)"/>
    <property type="match status" value="1"/>
</dbReference>
<dbReference type="InterPro" id="IPR004119">
    <property type="entry name" value="EcKL"/>
</dbReference>
<evidence type="ECO:0000313" key="1">
    <source>
        <dbReference type="EMBL" id="CAB4735229.1"/>
    </source>
</evidence>